<proteinExistence type="predicted"/>
<keyword evidence="2" id="KW-1133">Transmembrane helix</keyword>
<keyword evidence="4" id="KW-1185">Reference proteome</keyword>
<feature type="transmembrane region" description="Helical" evidence="2">
    <location>
        <begin position="130"/>
        <end position="156"/>
    </location>
</feature>
<accession>A0A1L7WE30</accession>
<evidence type="ECO:0000256" key="2">
    <source>
        <dbReference type="SAM" id="Phobius"/>
    </source>
</evidence>
<dbReference type="OrthoDB" id="10524511at2759"/>
<sequence length="283" mass="30427">MAKNQEWSTLDYSHEQEYEHAQEHQHQQEHPEDEEGDLIIPELKAEASKRPSESWPLSGSSAPPPDYQDPGSYELRLLSSPYAPSPDLEKGIPTTPQLTSRVGSSEPPNSESVQEPPTQASKPKNNRWKLYCLIAFAAIAALASTFGLAALIAYLVDRHETTAQIDSTPENVTSTASEVSTVFSTVPSLTTFSTIFTSVSIEKGVSTSISTSTSTQTLISVSTLVQPSMPTTIVSTQVVNVTETAVLPFVASPAPGVPITGNKPRQLQSLTTSVILVTTTKTT</sequence>
<organism evidence="3 4">
    <name type="scientific">Phialocephala subalpina</name>
    <dbReference type="NCBI Taxonomy" id="576137"/>
    <lineage>
        <taxon>Eukaryota</taxon>
        <taxon>Fungi</taxon>
        <taxon>Dikarya</taxon>
        <taxon>Ascomycota</taxon>
        <taxon>Pezizomycotina</taxon>
        <taxon>Leotiomycetes</taxon>
        <taxon>Helotiales</taxon>
        <taxon>Mollisiaceae</taxon>
        <taxon>Phialocephala</taxon>
        <taxon>Phialocephala fortinii species complex</taxon>
    </lineage>
</organism>
<keyword evidence="2" id="KW-0472">Membrane</keyword>
<keyword evidence="2" id="KW-0812">Transmembrane</keyword>
<feature type="compositionally biased region" description="Basic and acidic residues" evidence="1">
    <location>
        <begin position="12"/>
        <end position="30"/>
    </location>
</feature>
<feature type="compositionally biased region" description="Polar residues" evidence="1">
    <location>
        <begin position="1"/>
        <end position="11"/>
    </location>
</feature>
<feature type="region of interest" description="Disordered" evidence="1">
    <location>
        <begin position="1"/>
        <end position="122"/>
    </location>
</feature>
<reference evidence="3 4" key="1">
    <citation type="submission" date="2016-03" db="EMBL/GenBank/DDBJ databases">
        <authorList>
            <person name="Ploux O."/>
        </authorList>
    </citation>
    <scope>NUCLEOTIDE SEQUENCE [LARGE SCALE GENOMIC DNA]</scope>
    <source>
        <strain evidence="3 4">UAMH 11012</strain>
    </source>
</reference>
<evidence type="ECO:0000313" key="3">
    <source>
        <dbReference type="EMBL" id="CZR51045.1"/>
    </source>
</evidence>
<dbReference type="EMBL" id="FJOG01000001">
    <property type="protein sequence ID" value="CZR51045.1"/>
    <property type="molecule type" value="Genomic_DNA"/>
</dbReference>
<evidence type="ECO:0000256" key="1">
    <source>
        <dbReference type="SAM" id="MobiDB-lite"/>
    </source>
</evidence>
<feature type="compositionally biased region" description="Polar residues" evidence="1">
    <location>
        <begin position="94"/>
        <end position="122"/>
    </location>
</feature>
<gene>
    <name evidence="3" type="ORF">PAC_00920</name>
</gene>
<dbReference type="Proteomes" id="UP000184330">
    <property type="component" value="Unassembled WGS sequence"/>
</dbReference>
<name>A0A1L7WE30_9HELO</name>
<protein>
    <submittedName>
        <fullName evidence="3">Uncharacterized protein</fullName>
    </submittedName>
</protein>
<evidence type="ECO:0000313" key="4">
    <source>
        <dbReference type="Proteomes" id="UP000184330"/>
    </source>
</evidence>
<feature type="compositionally biased region" description="Basic and acidic residues" evidence="1">
    <location>
        <begin position="43"/>
        <end position="52"/>
    </location>
</feature>
<dbReference type="AlphaFoldDB" id="A0A1L7WE30"/>